<keyword evidence="3" id="KW-1185">Reference proteome</keyword>
<organism evidence="2 3">
    <name type="scientific">Araneus ventricosus</name>
    <name type="common">Orbweaver spider</name>
    <name type="synonym">Epeira ventricosa</name>
    <dbReference type="NCBI Taxonomy" id="182803"/>
    <lineage>
        <taxon>Eukaryota</taxon>
        <taxon>Metazoa</taxon>
        <taxon>Ecdysozoa</taxon>
        <taxon>Arthropoda</taxon>
        <taxon>Chelicerata</taxon>
        <taxon>Arachnida</taxon>
        <taxon>Araneae</taxon>
        <taxon>Araneomorphae</taxon>
        <taxon>Entelegynae</taxon>
        <taxon>Araneoidea</taxon>
        <taxon>Araneidae</taxon>
        <taxon>Araneus</taxon>
    </lineage>
</organism>
<accession>A0A4Y2E0S3</accession>
<gene>
    <name evidence="2" type="ORF">AVEN_81485_1</name>
</gene>
<evidence type="ECO:0000256" key="1">
    <source>
        <dbReference type="SAM" id="MobiDB-lite"/>
    </source>
</evidence>
<sequence length="72" mass="7568">MKHLGFAKGGGLTTFDESSKSSDILYSNVSPSDAEEELISASPSDFRHCTNIFSADGRTGIVWVAQATKGGS</sequence>
<dbReference type="Proteomes" id="UP000499080">
    <property type="component" value="Unassembled WGS sequence"/>
</dbReference>
<dbReference type="AlphaFoldDB" id="A0A4Y2E0S3"/>
<comment type="caution">
    <text evidence="2">The sequence shown here is derived from an EMBL/GenBank/DDBJ whole genome shotgun (WGS) entry which is preliminary data.</text>
</comment>
<reference evidence="2 3" key="1">
    <citation type="journal article" date="2019" name="Sci. Rep.">
        <title>Orb-weaving spider Araneus ventricosus genome elucidates the spidroin gene catalogue.</title>
        <authorList>
            <person name="Kono N."/>
            <person name="Nakamura H."/>
            <person name="Ohtoshi R."/>
            <person name="Moran D.A.P."/>
            <person name="Shinohara A."/>
            <person name="Yoshida Y."/>
            <person name="Fujiwara M."/>
            <person name="Mori M."/>
            <person name="Tomita M."/>
            <person name="Arakawa K."/>
        </authorList>
    </citation>
    <scope>NUCLEOTIDE SEQUENCE [LARGE SCALE GENOMIC DNA]</scope>
</reference>
<name>A0A4Y2E0S3_ARAVE</name>
<evidence type="ECO:0000313" key="2">
    <source>
        <dbReference type="EMBL" id="GBM22730.1"/>
    </source>
</evidence>
<protein>
    <submittedName>
        <fullName evidence="2">Uncharacterized protein</fullName>
    </submittedName>
</protein>
<feature type="region of interest" description="Disordered" evidence="1">
    <location>
        <begin position="1"/>
        <end position="23"/>
    </location>
</feature>
<dbReference type="EMBL" id="BGPR01000485">
    <property type="protein sequence ID" value="GBM22730.1"/>
    <property type="molecule type" value="Genomic_DNA"/>
</dbReference>
<evidence type="ECO:0000313" key="3">
    <source>
        <dbReference type="Proteomes" id="UP000499080"/>
    </source>
</evidence>
<proteinExistence type="predicted"/>